<comment type="function">
    <text evidence="9">Catalyzes the condensation of pantoate with beta-alanine in an ATP-dependent reaction via a pantoyl-adenylate intermediate.</text>
</comment>
<keyword evidence="11" id="KW-1185">Reference proteome</keyword>
<evidence type="ECO:0000256" key="3">
    <source>
        <dbReference type="ARBA" id="ARBA00022490"/>
    </source>
</evidence>
<sequence length="290" mass="32030">MIETAVKIVSTIAELKDIVRKTKQQGKTIGLVPTMGYLHEGHLTLASNARKENDLVIMSIFVNPTQFGPNEDFESYPRDLPRDTKLAESAGVDIIFAPSVEEMYPTDGGIYIRAGRQSEILCGASRPGHFDGVLQVVAKLFHLAEPTRAYFGQKDAQQVAIIQTMVRDYNFPLEIRTVPIVREADGLAKSSRNVYLTEQDRQEAAAIFAALQMAKEEILASGNVEQAAAKAVHYIESNTSGKIDYLECLSYPDLAQINDKTTDVLLAAAVYIGKTRLIDNLMFSLKGEMK</sequence>
<dbReference type="EMBL" id="JPVP01000055">
    <property type="protein sequence ID" value="KGR84995.1"/>
    <property type="molecule type" value="Genomic_DNA"/>
</dbReference>
<organism evidence="10 11">
    <name type="scientific">Lysinibacillus odysseyi 34hs-1 = NBRC 100172</name>
    <dbReference type="NCBI Taxonomy" id="1220589"/>
    <lineage>
        <taxon>Bacteria</taxon>
        <taxon>Bacillati</taxon>
        <taxon>Bacillota</taxon>
        <taxon>Bacilli</taxon>
        <taxon>Bacillales</taxon>
        <taxon>Bacillaceae</taxon>
        <taxon>Lysinibacillus</taxon>
    </lineage>
</organism>
<gene>
    <name evidence="9" type="primary">panC</name>
    <name evidence="10" type="ORF">CD32_11090</name>
</gene>
<dbReference type="Proteomes" id="UP000030437">
    <property type="component" value="Unassembled WGS sequence"/>
</dbReference>
<evidence type="ECO:0000313" key="11">
    <source>
        <dbReference type="Proteomes" id="UP000030437"/>
    </source>
</evidence>
<dbReference type="Pfam" id="PF02569">
    <property type="entry name" value="Pantoate_ligase"/>
    <property type="match status" value="1"/>
</dbReference>
<evidence type="ECO:0000256" key="6">
    <source>
        <dbReference type="ARBA" id="ARBA00022741"/>
    </source>
</evidence>
<evidence type="ECO:0000256" key="7">
    <source>
        <dbReference type="ARBA" id="ARBA00022840"/>
    </source>
</evidence>
<evidence type="ECO:0000256" key="5">
    <source>
        <dbReference type="ARBA" id="ARBA00022655"/>
    </source>
</evidence>
<comment type="catalytic activity">
    <reaction evidence="8 9">
        <text>(R)-pantoate + beta-alanine + ATP = (R)-pantothenate + AMP + diphosphate + H(+)</text>
        <dbReference type="Rhea" id="RHEA:10912"/>
        <dbReference type="ChEBI" id="CHEBI:15378"/>
        <dbReference type="ChEBI" id="CHEBI:15980"/>
        <dbReference type="ChEBI" id="CHEBI:29032"/>
        <dbReference type="ChEBI" id="CHEBI:30616"/>
        <dbReference type="ChEBI" id="CHEBI:33019"/>
        <dbReference type="ChEBI" id="CHEBI:57966"/>
        <dbReference type="ChEBI" id="CHEBI:456215"/>
        <dbReference type="EC" id="6.3.2.1"/>
    </reaction>
</comment>
<feature type="binding site" evidence="9">
    <location>
        <position position="66"/>
    </location>
    <ligand>
        <name>(R)-pantoate</name>
        <dbReference type="ChEBI" id="CHEBI:15980"/>
    </ligand>
</feature>
<dbReference type="InterPro" id="IPR042176">
    <property type="entry name" value="Pantoate_ligase_C"/>
</dbReference>
<dbReference type="EC" id="6.3.2.1" evidence="9"/>
<proteinExistence type="inferred from homology"/>
<dbReference type="GO" id="GO:0015940">
    <property type="term" value="P:pantothenate biosynthetic process"/>
    <property type="evidence" value="ECO:0007669"/>
    <property type="project" value="UniProtKB-UniRule"/>
</dbReference>
<accession>A0A0A3INE5</accession>
<dbReference type="FunFam" id="3.40.50.620:FF:000013">
    <property type="entry name" value="Pantothenate synthetase"/>
    <property type="match status" value="1"/>
</dbReference>
<keyword evidence="4 9" id="KW-0436">Ligase</keyword>
<feature type="binding site" evidence="9">
    <location>
        <position position="66"/>
    </location>
    <ligand>
        <name>beta-alanine</name>
        <dbReference type="ChEBI" id="CHEBI:57966"/>
    </ligand>
</feature>
<name>A0A0A3INE5_9BACI</name>
<comment type="subcellular location">
    <subcellularLocation>
        <location evidence="9">Cytoplasm</location>
    </subcellularLocation>
</comment>
<comment type="subunit">
    <text evidence="9">Homodimer.</text>
</comment>
<dbReference type="RefSeq" id="WP_036154522.1">
    <property type="nucleotide sequence ID" value="NZ_AVCX01000006.1"/>
</dbReference>
<feature type="binding site" evidence="9">
    <location>
        <begin position="35"/>
        <end position="42"/>
    </location>
    <ligand>
        <name>ATP</name>
        <dbReference type="ChEBI" id="CHEBI:30616"/>
    </ligand>
</feature>
<dbReference type="HAMAP" id="MF_00158">
    <property type="entry name" value="PanC"/>
    <property type="match status" value="1"/>
</dbReference>
<keyword evidence="6 9" id="KW-0547">Nucleotide-binding</keyword>
<dbReference type="OrthoDB" id="9773087at2"/>
<dbReference type="GO" id="GO:0005524">
    <property type="term" value="F:ATP binding"/>
    <property type="evidence" value="ECO:0007669"/>
    <property type="project" value="UniProtKB-KW"/>
</dbReference>
<dbReference type="PANTHER" id="PTHR21299">
    <property type="entry name" value="CYTIDYLATE KINASE/PANTOATE-BETA-ALANINE LIGASE"/>
    <property type="match status" value="1"/>
</dbReference>
<reference evidence="10 11" key="1">
    <citation type="submission" date="2014-02" db="EMBL/GenBank/DDBJ databases">
        <title>Draft genome sequence of Lysinibacillus odysseyi NBRC 100172.</title>
        <authorList>
            <person name="Zhang F."/>
            <person name="Wang G."/>
            <person name="Zhang L."/>
        </authorList>
    </citation>
    <scope>NUCLEOTIDE SEQUENCE [LARGE SCALE GENOMIC DNA]</scope>
    <source>
        <strain evidence="10 11">NBRC 100172</strain>
    </source>
</reference>
<evidence type="ECO:0000256" key="1">
    <source>
        <dbReference type="ARBA" id="ARBA00004990"/>
    </source>
</evidence>
<comment type="miscellaneous">
    <text evidence="9">The reaction proceeds by a bi uni uni bi ping pong mechanism.</text>
</comment>
<feature type="binding site" evidence="9">
    <location>
        <position position="158"/>
    </location>
    <ligand>
        <name>(R)-pantoate</name>
        <dbReference type="ChEBI" id="CHEBI:15980"/>
    </ligand>
</feature>
<dbReference type="STRING" id="1220589.CD32_11090"/>
<keyword evidence="7 9" id="KW-0067">ATP-binding</keyword>
<dbReference type="PANTHER" id="PTHR21299:SF1">
    <property type="entry name" value="PANTOATE--BETA-ALANINE LIGASE"/>
    <property type="match status" value="1"/>
</dbReference>
<evidence type="ECO:0000256" key="4">
    <source>
        <dbReference type="ARBA" id="ARBA00022598"/>
    </source>
</evidence>
<dbReference type="NCBIfam" id="TIGR00018">
    <property type="entry name" value="panC"/>
    <property type="match status" value="1"/>
</dbReference>
<dbReference type="CDD" id="cd00560">
    <property type="entry name" value="PanC"/>
    <property type="match status" value="1"/>
</dbReference>
<dbReference type="UniPathway" id="UPA00028">
    <property type="reaction ID" value="UER00005"/>
</dbReference>
<evidence type="ECO:0000313" key="10">
    <source>
        <dbReference type="EMBL" id="KGR84995.1"/>
    </source>
</evidence>
<dbReference type="eggNOG" id="COG0414">
    <property type="taxonomic scope" value="Bacteria"/>
</dbReference>
<protein>
    <recommendedName>
        <fullName evidence="9">Pantothenate synthetase</fullName>
        <shortName evidence="9">PS</shortName>
        <ecNumber evidence="9">6.3.2.1</ecNumber>
    </recommendedName>
    <alternativeName>
        <fullName evidence="9">Pantoate--beta-alanine ligase</fullName>
    </alternativeName>
    <alternativeName>
        <fullName evidence="9">Pantoate-activating enzyme</fullName>
    </alternativeName>
</protein>
<comment type="caution">
    <text evidence="10">The sequence shown here is derived from an EMBL/GenBank/DDBJ whole genome shotgun (WGS) entry which is preliminary data.</text>
</comment>
<comment type="pathway">
    <text evidence="1 9">Cofactor biosynthesis; (R)-pantothenate biosynthesis; (R)-pantothenate from (R)-pantoate and beta-alanine: step 1/1.</text>
</comment>
<dbReference type="GO" id="GO:0004592">
    <property type="term" value="F:pantoate-beta-alanine ligase activity"/>
    <property type="evidence" value="ECO:0007669"/>
    <property type="project" value="UniProtKB-UniRule"/>
</dbReference>
<feature type="binding site" evidence="9">
    <location>
        <begin position="152"/>
        <end position="155"/>
    </location>
    <ligand>
        <name>ATP</name>
        <dbReference type="ChEBI" id="CHEBI:30616"/>
    </ligand>
</feature>
<dbReference type="Gene3D" id="3.40.50.620">
    <property type="entry name" value="HUPs"/>
    <property type="match status" value="1"/>
</dbReference>
<dbReference type="SUPFAM" id="SSF52374">
    <property type="entry name" value="Nucleotidylyl transferase"/>
    <property type="match status" value="1"/>
</dbReference>
<evidence type="ECO:0000256" key="9">
    <source>
        <dbReference type="HAMAP-Rule" id="MF_00158"/>
    </source>
</evidence>
<dbReference type="NCBIfam" id="TIGR00125">
    <property type="entry name" value="cyt_tran_rel"/>
    <property type="match status" value="1"/>
</dbReference>
<feature type="active site" description="Proton donor" evidence="9">
    <location>
        <position position="42"/>
    </location>
</feature>
<dbReference type="InterPro" id="IPR014729">
    <property type="entry name" value="Rossmann-like_a/b/a_fold"/>
</dbReference>
<dbReference type="AlphaFoldDB" id="A0A0A3INE5"/>
<evidence type="ECO:0000256" key="8">
    <source>
        <dbReference type="ARBA" id="ARBA00048258"/>
    </source>
</evidence>
<dbReference type="Gene3D" id="3.30.1300.10">
    <property type="entry name" value="Pantoate-beta-alanine ligase, C-terminal domain"/>
    <property type="match status" value="1"/>
</dbReference>
<dbReference type="InterPro" id="IPR003721">
    <property type="entry name" value="Pantoate_ligase"/>
</dbReference>
<keyword evidence="3 9" id="KW-0963">Cytoplasm</keyword>
<keyword evidence="5 9" id="KW-0566">Pantothenate biosynthesis</keyword>
<feature type="binding site" evidence="9">
    <location>
        <position position="181"/>
    </location>
    <ligand>
        <name>ATP</name>
        <dbReference type="ChEBI" id="CHEBI:30616"/>
    </ligand>
</feature>
<dbReference type="GO" id="GO:0005829">
    <property type="term" value="C:cytosol"/>
    <property type="evidence" value="ECO:0007669"/>
    <property type="project" value="TreeGrafter"/>
</dbReference>
<evidence type="ECO:0000256" key="2">
    <source>
        <dbReference type="ARBA" id="ARBA00009256"/>
    </source>
</evidence>
<feature type="binding site" evidence="9">
    <location>
        <begin position="189"/>
        <end position="192"/>
    </location>
    <ligand>
        <name>ATP</name>
        <dbReference type="ChEBI" id="CHEBI:30616"/>
    </ligand>
</feature>
<comment type="similarity">
    <text evidence="2 9">Belongs to the pantothenate synthetase family.</text>
</comment>
<dbReference type="InterPro" id="IPR004821">
    <property type="entry name" value="Cyt_trans-like"/>
</dbReference>